<dbReference type="SMART" id="SM00181">
    <property type="entry name" value="EGF"/>
    <property type="match status" value="10"/>
</dbReference>
<feature type="domain" description="EGF-like" evidence="7">
    <location>
        <begin position="186"/>
        <end position="223"/>
    </location>
</feature>
<dbReference type="SUPFAM" id="SSF57196">
    <property type="entry name" value="EGF/Laminin"/>
    <property type="match status" value="8"/>
</dbReference>
<protein>
    <recommendedName>
        <fullName evidence="7">EGF-like domain-containing protein</fullName>
    </recommendedName>
</protein>
<evidence type="ECO:0000313" key="10">
    <source>
        <dbReference type="Proteomes" id="UP000015101"/>
    </source>
</evidence>
<dbReference type="HOGENOM" id="CLU_004826_12_1_1"/>
<dbReference type="OMA" id="PFFGKRC"/>
<evidence type="ECO:0000256" key="2">
    <source>
        <dbReference type="ARBA" id="ARBA00022729"/>
    </source>
</evidence>
<keyword evidence="4 6" id="KW-1015">Disulfide bond</keyword>
<dbReference type="CDD" id="cd00054">
    <property type="entry name" value="EGF_CA"/>
    <property type="match status" value="2"/>
</dbReference>
<dbReference type="Proteomes" id="UP000015101">
    <property type="component" value="Unassembled WGS sequence"/>
</dbReference>
<dbReference type="SMART" id="SM00179">
    <property type="entry name" value="EGF_CA"/>
    <property type="match status" value="8"/>
</dbReference>
<dbReference type="Pfam" id="PF00008">
    <property type="entry name" value="EGF"/>
    <property type="match status" value="7"/>
</dbReference>
<feature type="disulfide bond" evidence="6">
    <location>
        <begin position="257"/>
        <end position="266"/>
    </location>
</feature>
<dbReference type="GeneID" id="20216662"/>
<dbReference type="eggNOG" id="KOG1217">
    <property type="taxonomic scope" value="Eukaryota"/>
</dbReference>
<sequence length="409" mass="44918">CKSDPCKNNGSCTNTGDDYECSCQAGYIGKTCSAIDYCVSNLCKNGASCRSLSGSFECKCLRNFYGRLCEISDYCKDVKPCLNEGVCKKKGDLDFECFCRAGFSGKNCKIEEFCLSSPCKHNGTCIQRREGYKCECNVPYIGWNCEVEDVCTHSNPCKNNAKCDVGADGKYYCQCTSVYEGPNCEFNKQCMESKCENKGVCYEKEDGGYFCRCLGHYSGSNCEKLDGNADVCSSAPCLNGGTCKVKESNSSSYDCTCKSGFFGNECHEKVNIYKMIKKYVMNCLYPLDPTTTDHCSSDPCMNGGQCTLNIHSDYKCECSNAYTGVNCEFENKCADEQLCSGRGKCTYVFPASFKCHCNGGYEGDRCEGVETACSKKPCKNDGTCQVDGALYKCLCKSPFTGSHCEKKGE</sequence>
<feature type="disulfide bond" evidence="6">
    <location>
        <begin position="213"/>
        <end position="222"/>
    </location>
</feature>
<dbReference type="FunFam" id="2.10.25.10:FF:000054">
    <property type="entry name" value="Slit guidance ligand 2"/>
    <property type="match status" value="1"/>
</dbReference>
<dbReference type="GO" id="GO:0005509">
    <property type="term" value="F:calcium ion binding"/>
    <property type="evidence" value="ECO:0007669"/>
    <property type="project" value="InterPro"/>
</dbReference>
<evidence type="ECO:0000256" key="4">
    <source>
        <dbReference type="ARBA" id="ARBA00023157"/>
    </source>
</evidence>
<organism evidence="9 10">
    <name type="scientific">Helobdella robusta</name>
    <name type="common">Californian leech</name>
    <dbReference type="NCBI Taxonomy" id="6412"/>
    <lineage>
        <taxon>Eukaryota</taxon>
        <taxon>Metazoa</taxon>
        <taxon>Spiralia</taxon>
        <taxon>Lophotrochozoa</taxon>
        <taxon>Annelida</taxon>
        <taxon>Clitellata</taxon>
        <taxon>Hirudinea</taxon>
        <taxon>Rhynchobdellida</taxon>
        <taxon>Glossiphoniidae</taxon>
        <taxon>Helobdella</taxon>
    </lineage>
</organism>
<evidence type="ECO:0000256" key="1">
    <source>
        <dbReference type="ARBA" id="ARBA00022536"/>
    </source>
</evidence>
<feature type="domain" description="EGF-like" evidence="7">
    <location>
        <begin position="228"/>
        <end position="267"/>
    </location>
</feature>
<feature type="disulfide bond" evidence="6">
    <location>
        <begin position="357"/>
        <end position="366"/>
    </location>
</feature>
<dbReference type="PRINTS" id="PR00010">
    <property type="entry name" value="EGFBLOOD"/>
</dbReference>
<dbReference type="InterPro" id="IPR000742">
    <property type="entry name" value="EGF"/>
</dbReference>
<feature type="disulfide bond" evidence="6">
    <location>
        <begin position="395"/>
        <end position="404"/>
    </location>
</feature>
<dbReference type="FunFam" id="2.10.25.10:FF:000066">
    <property type="entry name" value="FAT atypical cadherin 4"/>
    <property type="match status" value="1"/>
</dbReference>
<feature type="disulfide bond" evidence="6">
    <location>
        <begin position="136"/>
        <end position="145"/>
    </location>
</feature>
<keyword evidence="1 6" id="KW-0245">EGF-like domain</keyword>
<feature type="domain" description="EGF-like" evidence="7">
    <location>
        <begin position="34"/>
        <end position="70"/>
    </location>
</feature>
<dbReference type="PANTHER" id="PTHR24049">
    <property type="entry name" value="CRUMBS FAMILY MEMBER"/>
    <property type="match status" value="1"/>
</dbReference>
<feature type="disulfide bond" evidence="6">
    <location>
        <begin position="175"/>
        <end position="184"/>
    </location>
</feature>
<reference evidence="8 10" key="2">
    <citation type="journal article" date="2013" name="Nature">
        <title>Insights into bilaterian evolution from three spiralian genomes.</title>
        <authorList>
            <person name="Simakov O."/>
            <person name="Marletaz F."/>
            <person name="Cho S.J."/>
            <person name="Edsinger-Gonzales E."/>
            <person name="Havlak P."/>
            <person name="Hellsten U."/>
            <person name="Kuo D.H."/>
            <person name="Larsson T."/>
            <person name="Lv J."/>
            <person name="Arendt D."/>
            <person name="Savage R."/>
            <person name="Osoegawa K."/>
            <person name="de Jong P."/>
            <person name="Grimwood J."/>
            <person name="Chapman J.A."/>
            <person name="Shapiro H."/>
            <person name="Aerts A."/>
            <person name="Otillar R.P."/>
            <person name="Terry A.Y."/>
            <person name="Boore J.L."/>
            <person name="Grigoriev I.V."/>
            <person name="Lindberg D.R."/>
            <person name="Seaver E.C."/>
            <person name="Weisblat D.A."/>
            <person name="Putnam N.H."/>
            <person name="Rokhsar D.S."/>
        </authorList>
    </citation>
    <scope>NUCLEOTIDE SEQUENCE</scope>
</reference>
<dbReference type="STRING" id="6412.T1G6G5"/>
<evidence type="ECO:0000259" key="7">
    <source>
        <dbReference type="PROSITE" id="PS50026"/>
    </source>
</evidence>
<evidence type="ECO:0000313" key="9">
    <source>
        <dbReference type="EnsemblMetazoa" id="HelroP86753"/>
    </source>
</evidence>
<dbReference type="KEGG" id="hro:HELRODRAFT_86753"/>
<feature type="disulfide bond" evidence="6">
    <location>
        <begin position="60"/>
        <end position="69"/>
    </location>
</feature>
<feature type="disulfide bond" evidence="6">
    <location>
        <begin position="23"/>
        <end position="32"/>
    </location>
</feature>
<dbReference type="AlphaFoldDB" id="T1G6G5"/>
<feature type="disulfide bond" evidence="6">
    <location>
        <begin position="318"/>
        <end position="327"/>
    </location>
</feature>
<dbReference type="EMBL" id="AMQM01006835">
    <property type="status" value="NOT_ANNOTATED_CDS"/>
    <property type="molecule type" value="Genomic_DNA"/>
</dbReference>
<dbReference type="InterPro" id="IPR000152">
    <property type="entry name" value="EGF-type_Asp/Asn_hydroxyl_site"/>
</dbReference>
<feature type="disulfide bond" evidence="6">
    <location>
        <begin position="99"/>
        <end position="108"/>
    </location>
</feature>
<comment type="caution">
    <text evidence="6">Lacks conserved residue(s) required for the propagation of feature annotation.</text>
</comment>
<dbReference type="InterPro" id="IPR051022">
    <property type="entry name" value="Notch_Cell-Fate_Det"/>
</dbReference>
<reference evidence="10" key="1">
    <citation type="submission" date="2012-12" db="EMBL/GenBank/DDBJ databases">
        <authorList>
            <person name="Hellsten U."/>
            <person name="Grimwood J."/>
            <person name="Chapman J.A."/>
            <person name="Shapiro H."/>
            <person name="Aerts A."/>
            <person name="Otillar R.P."/>
            <person name="Terry A.Y."/>
            <person name="Boore J.L."/>
            <person name="Simakov O."/>
            <person name="Marletaz F."/>
            <person name="Cho S.-J."/>
            <person name="Edsinger-Gonzales E."/>
            <person name="Havlak P."/>
            <person name="Kuo D.-H."/>
            <person name="Larsson T."/>
            <person name="Lv J."/>
            <person name="Arendt D."/>
            <person name="Savage R."/>
            <person name="Osoegawa K."/>
            <person name="de Jong P."/>
            <person name="Lindberg D.R."/>
            <person name="Seaver E.C."/>
            <person name="Weisblat D.A."/>
            <person name="Putnam N.H."/>
            <person name="Grigoriev I.V."/>
            <person name="Rokhsar D.S."/>
        </authorList>
    </citation>
    <scope>NUCLEOTIDE SEQUENCE</scope>
</reference>
<dbReference type="InParanoid" id="T1G6G5"/>
<dbReference type="OrthoDB" id="5953235at2759"/>
<reference evidence="9" key="3">
    <citation type="submission" date="2015-06" db="UniProtKB">
        <authorList>
            <consortium name="EnsemblMetazoa"/>
        </authorList>
    </citation>
    <scope>IDENTIFICATION</scope>
</reference>
<dbReference type="FunFam" id="2.10.25.10:FF:000012">
    <property type="entry name" value="Delta-like protein"/>
    <property type="match status" value="1"/>
</dbReference>
<dbReference type="FunFam" id="2.10.25.10:FF:000321">
    <property type="entry name" value="Protein delta homolog 1"/>
    <property type="match status" value="1"/>
</dbReference>
<dbReference type="Gene3D" id="2.10.25.10">
    <property type="entry name" value="Laminin"/>
    <property type="match status" value="10"/>
</dbReference>
<name>T1G6G5_HELRO</name>
<keyword evidence="10" id="KW-1185">Reference proteome</keyword>
<evidence type="ECO:0000256" key="3">
    <source>
        <dbReference type="ARBA" id="ARBA00022737"/>
    </source>
</evidence>
<accession>T1G6G5</accession>
<dbReference type="CTD" id="20216662"/>
<dbReference type="RefSeq" id="XP_009026461.1">
    <property type="nucleotide sequence ID" value="XM_009028213.1"/>
</dbReference>
<dbReference type="PROSITE" id="PS50026">
    <property type="entry name" value="EGF_3"/>
    <property type="match status" value="10"/>
</dbReference>
<dbReference type="PROSITE" id="PS00022">
    <property type="entry name" value="EGF_1"/>
    <property type="match status" value="9"/>
</dbReference>
<keyword evidence="2" id="KW-0732">Signal</keyword>
<dbReference type="EMBL" id="KB097528">
    <property type="protein sequence ID" value="ESN95349.1"/>
    <property type="molecule type" value="Genomic_DNA"/>
</dbReference>
<evidence type="ECO:0000313" key="8">
    <source>
        <dbReference type="EMBL" id="ESN95349.1"/>
    </source>
</evidence>
<keyword evidence="5" id="KW-0325">Glycoprotein</keyword>
<feature type="domain" description="EGF-like" evidence="7">
    <location>
        <begin position="291"/>
        <end position="328"/>
    </location>
</feature>
<dbReference type="FunFam" id="2.10.25.10:FF:000095">
    <property type="entry name" value="Notch, isoform B"/>
    <property type="match status" value="1"/>
</dbReference>
<dbReference type="PROSITE" id="PS01186">
    <property type="entry name" value="EGF_2"/>
    <property type="match status" value="6"/>
</dbReference>
<evidence type="ECO:0000256" key="6">
    <source>
        <dbReference type="PROSITE-ProRule" id="PRU00076"/>
    </source>
</evidence>
<dbReference type="InterPro" id="IPR001881">
    <property type="entry name" value="EGF-like_Ca-bd_dom"/>
</dbReference>
<dbReference type="PROSITE" id="PS00010">
    <property type="entry name" value="ASX_HYDROXYL"/>
    <property type="match status" value="1"/>
</dbReference>
<evidence type="ECO:0000256" key="5">
    <source>
        <dbReference type="ARBA" id="ARBA00023180"/>
    </source>
</evidence>
<keyword evidence="3" id="KW-0677">Repeat</keyword>
<feature type="domain" description="EGF-like" evidence="7">
    <location>
        <begin position="1"/>
        <end position="33"/>
    </location>
</feature>
<dbReference type="EnsemblMetazoa" id="HelroT86753">
    <property type="protein sequence ID" value="HelroP86753"/>
    <property type="gene ID" value="HelroG86753"/>
</dbReference>
<gene>
    <name evidence="9" type="primary">20216662</name>
    <name evidence="8" type="ORF">HELRODRAFT_86753</name>
</gene>
<feature type="domain" description="EGF-like" evidence="7">
    <location>
        <begin position="369"/>
        <end position="405"/>
    </location>
</feature>
<dbReference type="PANTHER" id="PTHR24049:SF35">
    <property type="entry name" value="EGF-LIKE DOMAIN-CONTAINING PROTEIN"/>
    <property type="match status" value="1"/>
</dbReference>
<feature type="domain" description="EGF-like" evidence="7">
    <location>
        <begin position="147"/>
        <end position="185"/>
    </location>
</feature>
<feature type="domain" description="EGF-like" evidence="7">
    <location>
        <begin position="71"/>
        <end position="109"/>
    </location>
</feature>
<proteinExistence type="predicted"/>
<feature type="domain" description="EGF-like" evidence="7">
    <location>
        <begin position="110"/>
        <end position="146"/>
    </location>
</feature>
<feature type="domain" description="EGF-like" evidence="7">
    <location>
        <begin position="329"/>
        <end position="367"/>
    </location>
</feature>